<evidence type="ECO:0000313" key="2">
    <source>
        <dbReference type="Proteomes" id="UP001152622"/>
    </source>
</evidence>
<proteinExistence type="predicted"/>
<dbReference type="EMBL" id="JAINUF010000003">
    <property type="protein sequence ID" value="KAJ8370643.1"/>
    <property type="molecule type" value="Genomic_DNA"/>
</dbReference>
<gene>
    <name evidence="1" type="ORF">SKAU_G00106710</name>
</gene>
<keyword evidence="2" id="KW-1185">Reference proteome</keyword>
<reference evidence="1" key="1">
    <citation type="journal article" date="2023" name="Science">
        <title>Genome structures resolve the early diversification of teleost fishes.</title>
        <authorList>
            <person name="Parey E."/>
            <person name="Louis A."/>
            <person name="Montfort J."/>
            <person name="Bouchez O."/>
            <person name="Roques C."/>
            <person name="Iampietro C."/>
            <person name="Lluch J."/>
            <person name="Castinel A."/>
            <person name="Donnadieu C."/>
            <person name="Desvignes T."/>
            <person name="Floi Bucao C."/>
            <person name="Jouanno E."/>
            <person name="Wen M."/>
            <person name="Mejri S."/>
            <person name="Dirks R."/>
            <person name="Jansen H."/>
            <person name="Henkel C."/>
            <person name="Chen W.J."/>
            <person name="Zahm M."/>
            <person name="Cabau C."/>
            <person name="Klopp C."/>
            <person name="Thompson A.W."/>
            <person name="Robinson-Rechavi M."/>
            <person name="Braasch I."/>
            <person name="Lecointre G."/>
            <person name="Bobe J."/>
            <person name="Postlethwait J.H."/>
            <person name="Berthelot C."/>
            <person name="Roest Crollius H."/>
            <person name="Guiguen Y."/>
        </authorList>
    </citation>
    <scope>NUCLEOTIDE SEQUENCE</scope>
    <source>
        <strain evidence="1">WJC10195</strain>
    </source>
</reference>
<dbReference type="AlphaFoldDB" id="A0A9Q1FZF9"/>
<name>A0A9Q1FZF9_SYNKA</name>
<dbReference type="Proteomes" id="UP001152622">
    <property type="component" value="Chromosome 3"/>
</dbReference>
<sequence length="68" mass="7503">MQREQTTSGEDTSCYHSVIGGLHCHAAVVSLDDFLLRSVQSPFLRQSIRSDPLSITAMRRSERGVVAV</sequence>
<evidence type="ECO:0000313" key="1">
    <source>
        <dbReference type="EMBL" id="KAJ8370643.1"/>
    </source>
</evidence>
<organism evidence="1 2">
    <name type="scientific">Synaphobranchus kaupii</name>
    <name type="common">Kaup's arrowtooth eel</name>
    <dbReference type="NCBI Taxonomy" id="118154"/>
    <lineage>
        <taxon>Eukaryota</taxon>
        <taxon>Metazoa</taxon>
        <taxon>Chordata</taxon>
        <taxon>Craniata</taxon>
        <taxon>Vertebrata</taxon>
        <taxon>Euteleostomi</taxon>
        <taxon>Actinopterygii</taxon>
        <taxon>Neopterygii</taxon>
        <taxon>Teleostei</taxon>
        <taxon>Anguilliformes</taxon>
        <taxon>Synaphobranchidae</taxon>
        <taxon>Synaphobranchus</taxon>
    </lineage>
</organism>
<comment type="caution">
    <text evidence="1">The sequence shown here is derived from an EMBL/GenBank/DDBJ whole genome shotgun (WGS) entry which is preliminary data.</text>
</comment>
<protein>
    <submittedName>
        <fullName evidence="1">Uncharacterized protein</fullName>
    </submittedName>
</protein>
<accession>A0A9Q1FZF9</accession>